<keyword evidence="11" id="KW-1015">Disulfide bond</keyword>
<dbReference type="PROSITE" id="PS00639">
    <property type="entry name" value="THIOL_PROTEASE_HIS"/>
    <property type="match status" value="1"/>
</dbReference>
<dbReference type="InterPro" id="IPR000169">
    <property type="entry name" value="Pept_cys_AS"/>
</dbReference>
<evidence type="ECO:0000256" key="13">
    <source>
        <dbReference type="SAM" id="SignalP"/>
    </source>
</evidence>
<evidence type="ECO:0000256" key="12">
    <source>
        <dbReference type="ARBA" id="ARBA00023180"/>
    </source>
</evidence>
<dbReference type="InterPro" id="IPR013201">
    <property type="entry name" value="Prot_inhib_I29"/>
</dbReference>
<keyword evidence="9" id="KW-0788">Thiol protease</keyword>
<dbReference type="InterPro" id="IPR000118">
    <property type="entry name" value="Granulin"/>
</dbReference>
<dbReference type="PROSITE" id="PS00139">
    <property type="entry name" value="THIOL_PROTEASE_CYS"/>
    <property type="match status" value="1"/>
</dbReference>
<evidence type="ECO:0000256" key="4">
    <source>
        <dbReference type="ARBA" id="ARBA00022475"/>
    </source>
</evidence>
<dbReference type="InterPro" id="IPR025661">
    <property type="entry name" value="Pept_asp_AS"/>
</dbReference>
<dbReference type="SMART" id="SM00645">
    <property type="entry name" value="Pept_C1"/>
    <property type="match status" value="1"/>
</dbReference>
<feature type="chain" id="PRO_5029796617" evidence="13">
    <location>
        <begin position="20"/>
        <end position="446"/>
    </location>
</feature>
<dbReference type="InterPro" id="IPR038765">
    <property type="entry name" value="Papain-like_cys_pep_sf"/>
</dbReference>
<dbReference type="Pfam" id="PF08246">
    <property type="entry name" value="Inhibitor_I29"/>
    <property type="match status" value="1"/>
</dbReference>
<dbReference type="PROSITE" id="PS00640">
    <property type="entry name" value="THIOL_PROTEASE_ASN"/>
    <property type="match status" value="1"/>
</dbReference>
<dbReference type="GO" id="GO:0005886">
    <property type="term" value="C:plasma membrane"/>
    <property type="evidence" value="ECO:0007669"/>
    <property type="project" value="UniProtKB-SubCell"/>
</dbReference>
<reference evidence="17 18" key="1">
    <citation type="journal article" date="2020" name="bioRxiv">
        <title>Sequence and annotation of 42 cannabis genomes reveals extensive copy number variation in cannabinoid synthesis and pathogen resistance genes.</title>
        <authorList>
            <person name="Mckernan K.J."/>
            <person name="Helbert Y."/>
            <person name="Kane L.T."/>
            <person name="Ebling H."/>
            <person name="Zhang L."/>
            <person name="Liu B."/>
            <person name="Eaton Z."/>
            <person name="Mclaughlin S."/>
            <person name="Kingan S."/>
            <person name="Baybayan P."/>
            <person name="Concepcion G."/>
            <person name="Jordan M."/>
            <person name="Riva A."/>
            <person name="Barbazuk W."/>
            <person name="Harkins T."/>
        </authorList>
    </citation>
    <scope>NUCLEOTIDE SEQUENCE [LARGE SCALE GENOMIC DNA]</scope>
    <source>
        <strain evidence="18">cv. Jamaican Lion 4</strain>
        <tissue evidence="17">Leaf</tissue>
    </source>
</reference>
<dbReference type="CDD" id="cd02248">
    <property type="entry name" value="Peptidase_C1A"/>
    <property type="match status" value="1"/>
</dbReference>
<dbReference type="InterPro" id="IPR000668">
    <property type="entry name" value="Peptidase_C1A_C"/>
</dbReference>
<evidence type="ECO:0000256" key="7">
    <source>
        <dbReference type="ARBA" id="ARBA00022729"/>
    </source>
</evidence>
<evidence type="ECO:0000256" key="5">
    <source>
        <dbReference type="ARBA" id="ARBA00022554"/>
    </source>
</evidence>
<dbReference type="PRINTS" id="PR00705">
    <property type="entry name" value="PAPAIN"/>
</dbReference>
<evidence type="ECO:0000256" key="1">
    <source>
        <dbReference type="ARBA" id="ARBA00004116"/>
    </source>
</evidence>
<protein>
    <submittedName>
        <fullName evidence="17">Uncharacterized protein</fullName>
    </submittedName>
</protein>
<comment type="subcellular location">
    <subcellularLocation>
        <location evidence="2">Cell membrane</location>
    </subcellularLocation>
    <subcellularLocation>
        <location evidence="1">Vacuole</location>
    </subcellularLocation>
</comment>
<evidence type="ECO:0000256" key="6">
    <source>
        <dbReference type="ARBA" id="ARBA00022670"/>
    </source>
</evidence>
<dbReference type="InterPro" id="IPR025660">
    <property type="entry name" value="Pept_his_AS"/>
</dbReference>
<comment type="caution">
    <text evidence="17">The sequence shown here is derived from an EMBL/GenBank/DDBJ whole genome shotgun (WGS) entry which is preliminary data.</text>
</comment>
<evidence type="ECO:0000256" key="11">
    <source>
        <dbReference type="ARBA" id="ARBA00023157"/>
    </source>
</evidence>
<feature type="signal peptide" evidence="13">
    <location>
        <begin position="1"/>
        <end position="19"/>
    </location>
</feature>
<name>A0A7J6F0M5_CANSA</name>
<proteinExistence type="inferred from homology"/>
<keyword evidence="6" id="KW-0645">Protease</keyword>
<dbReference type="SUPFAM" id="SSF57277">
    <property type="entry name" value="Granulin repeat"/>
    <property type="match status" value="1"/>
</dbReference>
<organism evidence="17 18">
    <name type="scientific">Cannabis sativa</name>
    <name type="common">Hemp</name>
    <name type="synonym">Marijuana</name>
    <dbReference type="NCBI Taxonomy" id="3483"/>
    <lineage>
        <taxon>Eukaryota</taxon>
        <taxon>Viridiplantae</taxon>
        <taxon>Streptophyta</taxon>
        <taxon>Embryophyta</taxon>
        <taxon>Tracheophyta</taxon>
        <taxon>Spermatophyta</taxon>
        <taxon>Magnoliopsida</taxon>
        <taxon>eudicotyledons</taxon>
        <taxon>Gunneridae</taxon>
        <taxon>Pentapetalae</taxon>
        <taxon>rosids</taxon>
        <taxon>fabids</taxon>
        <taxon>Rosales</taxon>
        <taxon>Cannabaceae</taxon>
        <taxon>Cannabis</taxon>
    </lineage>
</organism>
<evidence type="ECO:0000259" key="15">
    <source>
        <dbReference type="SMART" id="SM00645"/>
    </source>
</evidence>
<evidence type="ECO:0000256" key="9">
    <source>
        <dbReference type="ARBA" id="ARBA00022807"/>
    </source>
</evidence>
<dbReference type="GO" id="GO:0005773">
    <property type="term" value="C:vacuole"/>
    <property type="evidence" value="ECO:0007669"/>
    <property type="project" value="UniProtKB-SubCell"/>
</dbReference>
<dbReference type="SUPFAM" id="SSF54001">
    <property type="entry name" value="Cysteine proteinases"/>
    <property type="match status" value="1"/>
</dbReference>
<evidence type="ECO:0000313" key="17">
    <source>
        <dbReference type="EMBL" id="KAF4364148.1"/>
    </source>
</evidence>
<dbReference type="SMART" id="SM00277">
    <property type="entry name" value="GRAN"/>
    <property type="match status" value="1"/>
</dbReference>
<dbReference type="Pfam" id="PF00396">
    <property type="entry name" value="Granulin"/>
    <property type="match status" value="1"/>
</dbReference>
<dbReference type="Pfam" id="PF00112">
    <property type="entry name" value="Peptidase_C1"/>
    <property type="match status" value="1"/>
</dbReference>
<dbReference type="GO" id="GO:0008234">
    <property type="term" value="F:cysteine-type peptidase activity"/>
    <property type="evidence" value="ECO:0007669"/>
    <property type="project" value="UniProtKB-KW"/>
</dbReference>
<dbReference type="InterPro" id="IPR013128">
    <property type="entry name" value="Peptidase_C1A"/>
</dbReference>
<dbReference type="OrthoDB" id="10253408at2759"/>
<evidence type="ECO:0000259" key="16">
    <source>
        <dbReference type="SMART" id="SM00848"/>
    </source>
</evidence>
<dbReference type="InterPro" id="IPR037277">
    <property type="entry name" value="Granulin_sf"/>
</dbReference>
<dbReference type="FunFam" id="2.10.25.160:FF:000002">
    <property type="entry name" value="Cysteine protease 1"/>
    <property type="match status" value="1"/>
</dbReference>
<gene>
    <name evidence="17" type="ORF">G4B88_029125</name>
</gene>
<dbReference type="FunFam" id="3.90.70.10:FF:000055">
    <property type="entry name" value="cysteine protease XCP2"/>
    <property type="match status" value="1"/>
</dbReference>
<dbReference type="AlphaFoldDB" id="A0A7J6F0M5"/>
<evidence type="ECO:0000256" key="2">
    <source>
        <dbReference type="ARBA" id="ARBA00004236"/>
    </source>
</evidence>
<evidence type="ECO:0000259" key="14">
    <source>
        <dbReference type="SMART" id="SM00277"/>
    </source>
</evidence>
<comment type="similarity">
    <text evidence="3">Belongs to the peptidase C1 family.</text>
</comment>
<keyword evidence="18" id="KW-1185">Reference proteome</keyword>
<dbReference type="InterPro" id="IPR039417">
    <property type="entry name" value="Peptidase_C1A_papain-like"/>
</dbReference>
<keyword evidence="12" id="KW-0325">Glycoprotein</keyword>
<keyword evidence="8" id="KW-0378">Hydrolase</keyword>
<dbReference type="Proteomes" id="UP000583929">
    <property type="component" value="Unassembled WGS sequence"/>
</dbReference>
<keyword evidence="10" id="KW-0472">Membrane</keyword>
<dbReference type="GO" id="GO:0010623">
    <property type="term" value="P:programmed cell death involved in cell development"/>
    <property type="evidence" value="ECO:0007669"/>
    <property type="project" value="UniProtKB-ARBA"/>
</dbReference>
<dbReference type="Gene3D" id="3.90.70.10">
    <property type="entry name" value="Cysteine proteinases"/>
    <property type="match status" value="1"/>
</dbReference>
<evidence type="ECO:0000256" key="3">
    <source>
        <dbReference type="ARBA" id="ARBA00008455"/>
    </source>
</evidence>
<evidence type="ECO:0000313" key="18">
    <source>
        <dbReference type="Proteomes" id="UP000583929"/>
    </source>
</evidence>
<dbReference type="PANTHER" id="PTHR12411">
    <property type="entry name" value="CYSTEINE PROTEASE FAMILY C1-RELATED"/>
    <property type="match status" value="1"/>
</dbReference>
<dbReference type="SMART" id="SM00848">
    <property type="entry name" value="Inhibitor_I29"/>
    <property type="match status" value="1"/>
</dbReference>
<feature type="domain" description="Cathepsin propeptide inhibitor" evidence="16">
    <location>
        <begin position="33"/>
        <end position="90"/>
    </location>
</feature>
<sequence length="446" mass="49354">MKILCCFILLSLLIHSRLSLSSSSPSLSTFQLFESWCQEHGKSYSSEEERLYRLRVFEDNMAFVTEHNQMPNSSYTLSLNAFADLTHHEFKASRLGFSPFLSSRPRLSSDAEIETLQVRDIPASLDWRKKGAVTNVKDQASCGACWSFSATGAIEGINKIVTGSLVSLSEQELVDCDRKFNNGCNGGLMDYAFQFVINNHGIDTEEDYPYERREATCNKAKLKRHVVTIDGYTDVAPNNEKQLLQAVAAQPVSVGICGSERAFQLYSKGIFKGPCSTSLDHAVLIVGYDSQNGVDYWIVKNSWGRQWGMDGYIHIERNNGNSQGICGINMLASYPTKTSPNPPPSPAPGPTKCDLFSRCGVGETCCCAHSFFGICLSWKCCGLNSAVCCKDRIHCCPHDYPICDIQRNQCLKSTTAASNSTTEALEHRSNFAKPAQWGSLVEGWVL</sequence>
<evidence type="ECO:0000256" key="8">
    <source>
        <dbReference type="ARBA" id="ARBA00022801"/>
    </source>
</evidence>
<dbReference type="GO" id="GO:0006508">
    <property type="term" value="P:proteolysis"/>
    <property type="evidence" value="ECO:0007669"/>
    <property type="project" value="UniProtKB-KW"/>
</dbReference>
<dbReference type="EMBL" id="JAATIQ010000285">
    <property type="protein sequence ID" value="KAF4364148.1"/>
    <property type="molecule type" value="Genomic_DNA"/>
</dbReference>
<accession>A0A7J6F0M5</accession>
<keyword evidence="7 13" id="KW-0732">Signal</keyword>
<keyword evidence="5" id="KW-0926">Vacuole</keyword>
<keyword evidence="4" id="KW-1003">Cell membrane</keyword>
<feature type="domain" description="Peptidase C1A papain C-terminal" evidence="15">
    <location>
        <begin position="121"/>
        <end position="336"/>
    </location>
</feature>
<feature type="domain" description="Granulins" evidence="14">
    <location>
        <begin position="353"/>
        <end position="410"/>
    </location>
</feature>
<dbReference type="Gene3D" id="2.10.25.160">
    <property type="entry name" value="Granulin"/>
    <property type="match status" value="1"/>
</dbReference>
<evidence type="ECO:0000256" key="10">
    <source>
        <dbReference type="ARBA" id="ARBA00023136"/>
    </source>
</evidence>